<name>D3PWX0_STANL</name>
<dbReference type="HOGENOM" id="CLU_1703169_0_0_11"/>
<dbReference type="Proteomes" id="UP000000844">
    <property type="component" value="Chromosome"/>
</dbReference>
<evidence type="ECO:0000256" key="1">
    <source>
        <dbReference type="SAM" id="Phobius"/>
    </source>
</evidence>
<keyword evidence="1" id="KW-0472">Membrane</keyword>
<organism evidence="2 3">
    <name type="scientific">Stackebrandtia nassauensis (strain DSM 44728 / CIP 108903 / NRRL B-16338 / NBRC 102104 / LLR-40K-21)</name>
    <dbReference type="NCBI Taxonomy" id="446470"/>
    <lineage>
        <taxon>Bacteria</taxon>
        <taxon>Bacillati</taxon>
        <taxon>Actinomycetota</taxon>
        <taxon>Actinomycetes</taxon>
        <taxon>Glycomycetales</taxon>
        <taxon>Glycomycetaceae</taxon>
        <taxon>Stackebrandtia</taxon>
    </lineage>
</organism>
<gene>
    <name evidence="2" type="ordered locus">Snas_5563</name>
</gene>
<protein>
    <submittedName>
        <fullName evidence="2">Uncharacterized protein</fullName>
    </submittedName>
</protein>
<proteinExistence type="predicted"/>
<feature type="transmembrane region" description="Helical" evidence="1">
    <location>
        <begin position="20"/>
        <end position="47"/>
    </location>
</feature>
<keyword evidence="1" id="KW-0812">Transmembrane</keyword>
<keyword evidence="1" id="KW-1133">Transmembrane helix</keyword>
<evidence type="ECO:0000313" key="2">
    <source>
        <dbReference type="EMBL" id="ADD45194.1"/>
    </source>
</evidence>
<reference evidence="2 3" key="1">
    <citation type="journal article" date="2009" name="Stand. Genomic Sci.">
        <title>Complete genome sequence of Stackebrandtia nassauensis type strain (LLR-40K-21).</title>
        <authorList>
            <person name="Munk C."/>
            <person name="Lapidus A."/>
            <person name="Copeland A."/>
            <person name="Jando M."/>
            <person name="Mayilraj S."/>
            <person name="Glavina Del Rio T."/>
            <person name="Nolan M."/>
            <person name="Chen F."/>
            <person name="Lucas S."/>
            <person name="Tice H."/>
            <person name="Cheng J.F."/>
            <person name="Han C."/>
            <person name="Detter J.C."/>
            <person name="Bruce D."/>
            <person name="Goodwin L."/>
            <person name="Chain P."/>
            <person name="Pitluck S."/>
            <person name="Goker M."/>
            <person name="Ovchinikova G."/>
            <person name="Pati A."/>
            <person name="Ivanova N."/>
            <person name="Mavromatis K."/>
            <person name="Chen A."/>
            <person name="Palaniappan K."/>
            <person name="Land M."/>
            <person name="Hauser L."/>
            <person name="Chang Y.J."/>
            <person name="Jeffries C.D."/>
            <person name="Bristow J."/>
            <person name="Eisen J.A."/>
            <person name="Markowitz V."/>
            <person name="Hugenholtz P."/>
            <person name="Kyrpides N.C."/>
            <person name="Klenk H.P."/>
        </authorList>
    </citation>
    <scope>NUCLEOTIDE SEQUENCE [LARGE SCALE GENOMIC DNA]</scope>
    <source>
        <strain evidence="3">DSM 44728 / CIP 108903 / NRRL B-16338 / NBRC 102104 / LLR-40K-21</strain>
    </source>
</reference>
<sequence length="154" mass="16403">MSSVNLRSVSGGPRRTIVVIGWLIAAISVFHLVMLTFFGARVIPGWVDGALRGAEAEDFASMTVSEGYFWSSLGGFAFPLFALGLLIVWLARAGVAPPVFVYLVLLAWSVPGTLVFFPGGYLALIPMTVILLVADAKSRKLTTAQVSARTAASR</sequence>
<dbReference type="KEGG" id="sna:Snas_5563"/>
<feature type="transmembrane region" description="Helical" evidence="1">
    <location>
        <begin position="67"/>
        <end position="88"/>
    </location>
</feature>
<accession>D3PWX0</accession>
<evidence type="ECO:0000313" key="3">
    <source>
        <dbReference type="Proteomes" id="UP000000844"/>
    </source>
</evidence>
<dbReference type="EMBL" id="CP001778">
    <property type="protein sequence ID" value="ADD45194.1"/>
    <property type="molecule type" value="Genomic_DNA"/>
</dbReference>
<dbReference type="AlphaFoldDB" id="D3PWX0"/>
<keyword evidence="3" id="KW-1185">Reference proteome</keyword>